<gene>
    <name evidence="1" type="ORF">O181_011540</name>
</gene>
<dbReference type="Proteomes" id="UP000765509">
    <property type="component" value="Unassembled WGS sequence"/>
</dbReference>
<sequence length="174" mass="20539">MQDSFKYSKEIWDKSYKPPELKIGDLVLTSTLNFNDIKGPKKINDSFAGLFMMKVLHGPHAVQLELTGELMNNHPDFPASLIITYSSSDKELFFLKKKPPIEIPPLEEGEEKKIVKVLKERRTGNKKEREYLVGYRNPMQEDKWLLEKDIKNTDILVRIFRHERKPTEYKMKHY</sequence>
<evidence type="ECO:0000313" key="2">
    <source>
        <dbReference type="Proteomes" id="UP000765509"/>
    </source>
</evidence>
<dbReference type="AlphaFoldDB" id="A0A9Q3BW35"/>
<protein>
    <recommendedName>
        <fullName evidence="3">Chromo domain-containing protein</fullName>
    </recommendedName>
</protein>
<dbReference type="EMBL" id="AVOT02002874">
    <property type="protein sequence ID" value="MBW0471825.1"/>
    <property type="molecule type" value="Genomic_DNA"/>
</dbReference>
<evidence type="ECO:0008006" key="3">
    <source>
        <dbReference type="Google" id="ProtNLM"/>
    </source>
</evidence>
<evidence type="ECO:0000313" key="1">
    <source>
        <dbReference type="EMBL" id="MBW0471825.1"/>
    </source>
</evidence>
<name>A0A9Q3BW35_9BASI</name>
<dbReference type="OrthoDB" id="117147at2759"/>
<accession>A0A9Q3BW35</accession>
<reference evidence="1" key="1">
    <citation type="submission" date="2021-03" db="EMBL/GenBank/DDBJ databases">
        <title>Draft genome sequence of rust myrtle Austropuccinia psidii MF-1, a brazilian biotype.</title>
        <authorList>
            <person name="Quecine M.C."/>
            <person name="Pachon D.M.R."/>
            <person name="Bonatelli M.L."/>
            <person name="Correr F.H."/>
            <person name="Franceschini L.M."/>
            <person name="Leite T.F."/>
            <person name="Margarido G.R.A."/>
            <person name="Almeida C.A."/>
            <person name="Ferrarezi J.A."/>
            <person name="Labate C.A."/>
        </authorList>
    </citation>
    <scope>NUCLEOTIDE SEQUENCE</scope>
    <source>
        <strain evidence="1">MF-1</strain>
    </source>
</reference>
<organism evidence="1 2">
    <name type="scientific">Austropuccinia psidii MF-1</name>
    <dbReference type="NCBI Taxonomy" id="1389203"/>
    <lineage>
        <taxon>Eukaryota</taxon>
        <taxon>Fungi</taxon>
        <taxon>Dikarya</taxon>
        <taxon>Basidiomycota</taxon>
        <taxon>Pucciniomycotina</taxon>
        <taxon>Pucciniomycetes</taxon>
        <taxon>Pucciniales</taxon>
        <taxon>Sphaerophragmiaceae</taxon>
        <taxon>Austropuccinia</taxon>
    </lineage>
</organism>
<comment type="caution">
    <text evidence="1">The sequence shown here is derived from an EMBL/GenBank/DDBJ whole genome shotgun (WGS) entry which is preliminary data.</text>
</comment>
<keyword evidence="2" id="KW-1185">Reference proteome</keyword>
<proteinExistence type="predicted"/>